<dbReference type="InterPro" id="IPR036390">
    <property type="entry name" value="WH_DNA-bd_sf"/>
</dbReference>
<name>A0ABZ2U3K1_9ACTN</name>
<keyword evidence="4" id="KW-0010">Activator</keyword>
<evidence type="ECO:0000256" key="4">
    <source>
        <dbReference type="ARBA" id="ARBA00023159"/>
    </source>
</evidence>
<evidence type="ECO:0000313" key="7">
    <source>
        <dbReference type="EMBL" id="WYY07404.1"/>
    </source>
</evidence>
<evidence type="ECO:0000256" key="1">
    <source>
        <dbReference type="ARBA" id="ARBA00009437"/>
    </source>
</evidence>
<keyword evidence="8" id="KW-1185">Reference proteome</keyword>
<keyword evidence="2" id="KW-0805">Transcription regulation</keyword>
<evidence type="ECO:0000256" key="5">
    <source>
        <dbReference type="ARBA" id="ARBA00023163"/>
    </source>
</evidence>
<evidence type="ECO:0000259" key="6">
    <source>
        <dbReference type="PROSITE" id="PS50931"/>
    </source>
</evidence>
<organism evidence="7 8">
    <name type="scientific">Gordonia hydrophobica</name>
    <dbReference type="NCBI Taxonomy" id="40516"/>
    <lineage>
        <taxon>Bacteria</taxon>
        <taxon>Bacillati</taxon>
        <taxon>Actinomycetota</taxon>
        <taxon>Actinomycetes</taxon>
        <taxon>Mycobacteriales</taxon>
        <taxon>Gordoniaceae</taxon>
        <taxon>Gordonia</taxon>
    </lineage>
</organism>
<dbReference type="Pfam" id="PF03466">
    <property type="entry name" value="LysR_substrate"/>
    <property type="match status" value="1"/>
</dbReference>
<dbReference type="Pfam" id="PF00126">
    <property type="entry name" value="HTH_1"/>
    <property type="match status" value="1"/>
</dbReference>
<dbReference type="Gene3D" id="3.40.190.290">
    <property type="match status" value="1"/>
</dbReference>
<reference evidence="7 8" key="1">
    <citation type="journal article" date="2023" name="Virus Evol.">
        <title>Computational host range prediction-The good, the bad, and the ugly.</title>
        <authorList>
            <person name="Howell A.A."/>
            <person name="Versoza C.J."/>
            <person name="Pfeifer S.P."/>
        </authorList>
    </citation>
    <scope>NUCLEOTIDE SEQUENCE [LARGE SCALE GENOMIC DNA]</scope>
    <source>
        <strain evidence="7 8">1610/1b</strain>
    </source>
</reference>
<proteinExistence type="inferred from homology"/>
<keyword evidence="3" id="KW-0238">DNA-binding</keyword>
<dbReference type="SUPFAM" id="SSF53850">
    <property type="entry name" value="Periplasmic binding protein-like II"/>
    <property type="match status" value="1"/>
</dbReference>
<dbReference type="CDD" id="cd05466">
    <property type="entry name" value="PBP2_LTTR_substrate"/>
    <property type="match status" value="1"/>
</dbReference>
<gene>
    <name evidence="7" type="ORF">RVF87_20850</name>
</gene>
<keyword evidence="5" id="KW-0804">Transcription</keyword>
<evidence type="ECO:0000256" key="3">
    <source>
        <dbReference type="ARBA" id="ARBA00023125"/>
    </source>
</evidence>
<accession>A0ABZ2U3K1</accession>
<comment type="similarity">
    <text evidence="1">Belongs to the LysR transcriptional regulatory family.</text>
</comment>
<dbReference type="EMBL" id="CP136137">
    <property type="protein sequence ID" value="WYY07404.1"/>
    <property type="molecule type" value="Genomic_DNA"/>
</dbReference>
<sequence>MDLRQLEYFLAVVDAGGVTRAAADLNVAQPSLSQSVRRLEKSLGTELFHRVGRGLVLAPAGEALVGSAREILRLVERAENLVRDVGAGRSGHIDIAALSDLSSDPLSVWVAKFRHSHPDVRFRIQERDSTADVVELVRSGACELGIVSTTRDLAELTGEHLIDQHFVLVAPAGTEARWADPMPVARLGGVPLVLGEPGTETRDFIERSLRQAGVEPDVAVRVQQRGTVLPVVLAGGGATIVTLRSALDASQRGAVVRDLEPRLLRGLGVIYRTERLTETAAQFLISARESVAEFADGVAERMRDGLTIVEAAEGMRRVGDRRLRDDNQRDLQS</sequence>
<dbReference type="SUPFAM" id="SSF46785">
    <property type="entry name" value="Winged helix' DNA-binding domain"/>
    <property type="match status" value="1"/>
</dbReference>
<evidence type="ECO:0000313" key="8">
    <source>
        <dbReference type="Proteomes" id="UP001479933"/>
    </source>
</evidence>
<protein>
    <submittedName>
        <fullName evidence="7">LysR family transcriptional regulator</fullName>
    </submittedName>
</protein>
<dbReference type="RefSeq" id="WP_066169380.1">
    <property type="nucleotide sequence ID" value="NZ_CP136137.1"/>
</dbReference>
<dbReference type="Gene3D" id="1.10.10.10">
    <property type="entry name" value="Winged helix-like DNA-binding domain superfamily/Winged helix DNA-binding domain"/>
    <property type="match status" value="1"/>
</dbReference>
<dbReference type="PANTHER" id="PTHR30346">
    <property type="entry name" value="TRANSCRIPTIONAL DUAL REGULATOR HCAR-RELATED"/>
    <property type="match status" value="1"/>
</dbReference>
<dbReference type="Proteomes" id="UP001479933">
    <property type="component" value="Chromosome"/>
</dbReference>
<dbReference type="InterPro" id="IPR036388">
    <property type="entry name" value="WH-like_DNA-bd_sf"/>
</dbReference>
<dbReference type="PROSITE" id="PS50931">
    <property type="entry name" value="HTH_LYSR"/>
    <property type="match status" value="1"/>
</dbReference>
<dbReference type="PRINTS" id="PR00039">
    <property type="entry name" value="HTHLYSR"/>
</dbReference>
<feature type="domain" description="HTH lysR-type" evidence="6">
    <location>
        <begin position="1"/>
        <end position="58"/>
    </location>
</feature>
<dbReference type="PANTHER" id="PTHR30346:SF28">
    <property type="entry name" value="HTH-TYPE TRANSCRIPTIONAL REGULATOR CYNR"/>
    <property type="match status" value="1"/>
</dbReference>
<dbReference type="InterPro" id="IPR005119">
    <property type="entry name" value="LysR_subst-bd"/>
</dbReference>
<evidence type="ECO:0000256" key="2">
    <source>
        <dbReference type="ARBA" id="ARBA00023015"/>
    </source>
</evidence>
<dbReference type="InterPro" id="IPR000847">
    <property type="entry name" value="LysR_HTH_N"/>
</dbReference>